<gene>
    <name evidence="1" type="ORF">MYCIT1_LOCUS16079</name>
</gene>
<organism evidence="1 2">
    <name type="scientific">Mycena citricolor</name>
    <dbReference type="NCBI Taxonomy" id="2018698"/>
    <lineage>
        <taxon>Eukaryota</taxon>
        <taxon>Fungi</taxon>
        <taxon>Dikarya</taxon>
        <taxon>Basidiomycota</taxon>
        <taxon>Agaricomycotina</taxon>
        <taxon>Agaricomycetes</taxon>
        <taxon>Agaricomycetidae</taxon>
        <taxon>Agaricales</taxon>
        <taxon>Marasmiineae</taxon>
        <taxon>Mycenaceae</taxon>
        <taxon>Mycena</taxon>
    </lineage>
</organism>
<name>A0AAD2JZU4_9AGAR</name>
<sequence length="68" mass="7463">MNIQSGRSAECAKYSPDRLIVEWISYLLIHRIQGQTPAPAVSGLLTTGKRNFGPEDTCIGHGVYRSSD</sequence>
<dbReference type="EMBL" id="CAVNYO010000169">
    <property type="protein sequence ID" value="CAK5271180.1"/>
    <property type="molecule type" value="Genomic_DNA"/>
</dbReference>
<keyword evidence="2" id="KW-1185">Reference proteome</keyword>
<reference evidence="1" key="1">
    <citation type="submission" date="2023-11" db="EMBL/GenBank/DDBJ databases">
        <authorList>
            <person name="De Vega J J."/>
            <person name="De Vega J J."/>
        </authorList>
    </citation>
    <scope>NUCLEOTIDE SEQUENCE</scope>
</reference>
<dbReference type="AlphaFoldDB" id="A0AAD2JZU4"/>
<dbReference type="Proteomes" id="UP001295794">
    <property type="component" value="Unassembled WGS sequence"/>
</dbReference>
<comment type="caution">
    <text evidence="1">The sequence shown here is derived from an EMBL/GenBank/DDBJ whole genome shotgun (WGS) entry which is preliminary data.</text>
</comment>
<accession>A0AAD2JZU4</accession>
<evidence type="ECO:0000313" key="1">
    <source>
        <dbReference type="EMBL" id="CAK5271180.1"/>
    </source>
</evidence>
<proteinExistence type="predicted"/>
<protein>
    <submittedName>
        <fullName evidence="1">Uncharacterized protein</fullName>
    </submittedName>
</protein>
<evidence type="ECO:0000313" key="2">
    <source>
        <dbReference type="Proteomes" id="UP001295794"/>
    </source>
</evidence>